<evidence type="ECO:0000313" key="13">
    <source>
        <dbReference type="WBParaSite" id="ASIM_0002043001-mRNA-1"/>
    </source>
</evidence>
<comment type="function">
    <text evidence="8">Catalyzes the reversible conversion of alpha-D-glucosamine 6-phosphate (GlcN-6P) into beta-D-fructose 6-phosphate (Fru-6P) and ammonium ion, a regulatory reaction step in de novo uridine diphosphate-N-acetyl-alpha-D-glucosamine (UDP-GlcNAc) biosynthesis via hexosamine pathway.</text>
</comment>
<evidence type="ECO:0000256" key="9">
    <source>
        <dbReference type="ARBA" id="ARBA00050047"/>
    </source>
</evidence>
<dbReference type="WBParaSite" id="ASIM_0002043001-mRNA-1">
    <property type="protein sequence ID" value="ASIM_0002043001-mRNA-1"/>
    <property type="gene ID" value="ASIM_0002043001"/>
</dbReference>
<accession>A0A0M3KHG5</accession>
<evidence type="ECO:0000256" key="8">
    <source>
        <dbReference type="ARBA" id="ARBA00049961"/>
    </source>
</evidence>
<proteinExistence type="inferred from homology"/>
<evidence type="ECO:0000256" key="7">
    <source>
        <dbReference type="ARBA" id="ARBA00022801"/>
    </source>
</evidence>
<reference evidence="13" key="1">
    <citation type="submission" date="2017-02" db="UniProtKB">
        <authorList>
            <consortium name="WormBaseParasite"/>
        </authorList>
    </citation>
    <scope>IDENTIFICATION</scope>
</reference>
<dbReference type="GO" id="GO:0005975">
    <property type="term" value="P:carbohydrate metabolic process"/>
    <property type="evidence" value="ECO:0007669"/>
    <property type="project" value="InterPro"/>
</dbReference>
<comment type="catalytic activity">
    <reaction evidence="1">
        <text>alpha-D-glucosamine 6-phosphate + H2O = beta-D-fructose 6-phosphate + NH4(+)</text>
        <dbReference type="Rhea" id="RHEA:12172"/>
        <dbReference type="ChEBI" id="CHEBI:15377"/>
        <dbReference type="ChEBI" id="CHEBI:28938"/>
        <dbReference type="ChEBI" id="CHEBI:57634"/>
        <dbReference type="ChEBI" id="CHEBI:75989"/>
        <dbReference type="EC" id="3.5.99.6"/>
    </reaction>
</comment>
<dbReference type="Gene3D" id="3.40.50.1360">
    <property type="match status" value="1"/>
</dbReference>
<evidence type="ECO:0000256" key="1">
    <source>
        <dbReference type="ARBA" id="ARBA00000644"/>
    </source>
</evidence>
<dbReference type="GO" id="GO:0042802">
    <property type="term" value="F:identical protein binding"/>
    <property type="evidence" value="ECO:0007669"/>
    <property type="project" value="TreeGrafter"/>
</dbReference>
<dbReference type="OrthoDB" id="7663298at2759"/>
<protein>
    <recommendedName>
        <fullName evidence="6">Glucosamine-6-phosphate deaminase</fullName>
        <ecNumber evidence="5">3.5.99.6</ecNumber>
    </recommendedName>
    <alternativeName>
        <fullName evidence="9">Glucosamine-6-phosphate isomerase</fullName>
    </alternativeName>
</protein>
<organism evidence="13">
    <name type="scientific">Anisakis simplex</name>
    <name type="common">Herring worm</name>
    <dbReference type="NCBI Taxonomy" id="6269"/>
    <lineage>
        <taxon>Eukaryota</taxon>
        <taxon>Metazoa</taxon>
        <taxon>Ecdysozoa</taxon>
        <taxon>Nematoda</taxon>
        <taxon>Chromadorea</taxon>
        <taxon>Rhabditida</taxon>
        <taxon>Spirurina</taxon>
        <taxon>Ascaridomorpha</taxon>
        <taxon>Ascaridoidea</taxon>
        <taxon>Anisakidae</taxon>
        <taxon>Anisakis</taxon>
        <taxon>Anisakis simplex complex</taxon>
    </lineage>
</organism>
<evidence type="ECO:0000256" key="5">
    <source>
        <dbReference type="ARBA" id="ARBA00012680"/>
    </source>
</evidence>
<comment type="subunit">
    <text evidence="4">Homohexamer.</text>
</comment>
<keyword evidence="7" id="KW-0378">Hydrolase</keyword>
<dbReference type="AlphaFoldDB" id="A0A0M3KHG5"/>
<dbReference type="SUPFAM" id="SSF100950">
    <property type="entry name" value="NagB/RpiA/CoA transferase-like"/>
    <property type="match status" value="1"/>
</dbReference>
<evidence type="ECO:0000313" key="12">
    <source>
        <dbReference type="Proteomes" id="UP000267096"/>
    </source>
</evidence>
<dbReference type="EMBL" id="UYRR01038012">
    <property type="protein sequence ID" value="VDK72317.1"/>
    <property type="molecule type" value="Genomic_DNA"/>
</dbReference>
<evidence type="ECO:0000259" key="10">
    <source>
        <dbReference type="Pfam" id="PF01182"/>
    </source>
</evidence>
<evidence type="ECO:0000313" key="11">
    <source>
        <dbReference type="EMBL" id="VDK72317.1"/>
    </source>
</evidence>
<dbReference type="InterPro" id="IPR004547">
    <property type="entry name" value="Glucosamine6P_isomerase"/>
</dbReference>
<dbReference type="GO" id="GO:0006046">
    <property type="term" value="P:N-acetylglucosamine catabolic process"/>
    <property type="evidence" value="ECO:0007669"/>
    <property type="project" value="TreeGrafter"/>
</dbReference>
<dbReference type="GO" id="GO:0019262">
    <property type="term" value="P:N-acetylneuraminate catabolic process"/>
    <property type="evidence" value="ECO:0007669"/>
    <property type="project" value="TreeGrafter"/>
</dbReference>
<dbReference type="PANTHER" id="PTHR11280">
    <property type="entry name" value="GLUCOSAMINE-6-PHOSPHATE ISOMERASE"/>
    <property type="match status" value="1"/>
</dbReference>
<gene>
    <name evidence="11" type="ORF">ASIM_LOCUS19813</name>
</gene>
<comment type="similarity">
    <text evidence="3">Belongs to the glucosamine/galactosamine-6-phosphate isomerase family.</text>
</comment>
<dbReference type="Pfam" id="PF01182">
    <property type="entry name" value="Glucosamine_iso"/>
    <property type="match status" value="1"/>
</dbReference>
<comment type="pathway">
    <text evidence="2">Nucleotide-sugar biosynthesis; UDP-N-acetyl-alpha-D-glucosamine biosynthesis; alpha-D-glucosamine 6-phosphate from D-fructose 6-phosphate: step 1/1.</text>
</comment>
<dbReference type="EC" id="3.5.99.6" evidence="5"/>
<evidence type="ECO:0000256" key="3">
    <source>
        <dbReference type="ARBA" id="ARBA00005526"/>
    </source>
</evidence>
<keyword evidence="12" id="KW-1185">Reference proteome</keyword>
<feature type="domain" description="Glucosamine/galactosamine-6-phosphate isomerase" evidence="10">
    <location>
        <begin position="8"/>
        <end position="117"/>
    </location>
</feature>
<dbReference type="GO" id="GO:0004342">
    <property type="term" value="F:glucosamine-6-phosphate deaminase activity"/>
    <property type="evidence" value="ECO:0007669"/>
    <property type="project" value="UniProtKB-EC"/>
</dbReference>
<evidence type="ECO:0000256" key="2">
    <source>
        <dbReference type="ARBA" id="ARBA00004775"/>
    </source>
</evidence>
<evidence type="ECO:0000256" key="4">
    <source>
        <dbReference type="ARBA" id="ARBA00011643"/>
    </source>
</evidence>
<evidence type="ECO:0000256" key="6">
    <source>
        <dbReference type="ARBA" id="ARBA00017067"/>
    </source>
</evidence>
<dbReference type="InterPro" id="IPR006148">
    <property type="entry name" value="Glc/Gal-6P_isomerase"/>
</dbReference>
<name>A0A0M3KHG5_ANISI</name>
<dbReference type="PANTHER" id="PTHR11280:SF5">
    <property type="entry name" value="GLUCOSAMINE-6-PHOSPHATE ISOMERASE"/>
    <property type="match status" value="1"/>
</dbReference>
<dbReference type="GO" id="GO:0005737">
    <property type="term" value="C:cytoplasm"/>
    <property type="evidence" value="ECO:0007669"/>
    <property type="project" value="TreeGrafter"/>
</dbReference>
<reference evidence="11 12" key="2">
    <citation type="submission" date="2018-11" db="EMBL/GenBank/DDBJ databases">
        <authorList>
            <consortium name="Pathogen Informatics"/>
        </authorList>
    </citation>
    <scope>NUCLEOTIDE SEQUENCE [LARGE SCALE GENOMIC DNA]</scope>
</reference>
<sequence length="124" mass="14182">MKLIIHDTADKVAEFAALYVLKRINEFNAGPDRYFTLGLPTGSTPLGMYKKLIELHKAGRVSFQYVKTFNMDEYVGVFFSGLPRDHPESYHSFMFKNFFRHIDIDPANVNILDGNASDLVKECD</sequence>
<dbReference type="GO" id="GO:0006043">
    <property type="term" value="P:glucosamine catabolic process"/>
    <property type="evidence" value="ECO:0007669"/>
    <property type="project" value="TreeGrafter"/>
</dbReference>
<dbReference type="Proteomes" id="UP000267096">
    <property type="component" value="Unassembled WGS sequence"/>
</dbReference>
<dbReference type="InterPro" id="IPR037171">
    <property type="entry name" value="NagB/RpiA_transferase-like"/>
</dbReference>